<protein>
    <submittedName>
        <fullName evidence="2">F35032ff-4551-41fe-b382-b2686187e85b</fullName>
    </submittedName>
</protein>
<name>A0A8H2W2W1_9HELO</name>
<proteinExistence type="predicted"/>
<accession>A0A8H2W2W1</accession>
<dbReference type="AlphaFoldDB" id="A0A8H2W2W1"/>
<evidence type="ECO:0000313" key="3">
    <source>
        <dbReference type="Proteomes" id="UP000624404"/>
    </source>
</evidence>
<reference evidence="2" key="1">
    <citation type="submission" date="2020-10" db="EMBL/GenBank/DDBJ databases">
        <authorList>
            <person name="Kusch S."/>
        </authorList>
    </citation>
    <scope>NUCLEOTIDE SEQUENCE</scope>
    <source>
        <strain evidence="2">SwB9</strain>
    </source>
</reference>
<dbReference type="Proteomes" id="UP000624404">
    <property type="component" value="Unassembled WGS sequence"/>
</dbReference>
<evidence type="ECO:0000313" key="2">
    <source>
        <dbReference type="EMBL" id="CAD6451432.1"/>
    </source>
</evidence>
<feature type="region of interest" description="Disordered" evidence="1">
    <location>
        <begin position="41"/>
        <end position="75"/>
    </location>
</feature>
<organism evidence="2 3">
    <name type="scientific">Sclerotinia trifoliorum</name>
    <dbReference type="NCBI Taxonomy" id="28548"/>
    <lineage>
        <taxon>Eukaryota</taxon>
        <taxon>Fungi</taxon>
        <taxon>Dikarya</taxon>
        <taxon>Ascomycota</taxon>
        <taxon>Pezizomycotina</taxon>
        <taxon>Leotiomycetes</taxon>
        <taxon>Helotiales</taxon>
        <taxon>Sclerotiniaceae</taxon>
        <taxon>Sclerotinia</taxon>
    </lineage>
</organism>
<gene>
    <name evidence="2" type="ORF">SCLTRI_LOCUS9539</name>
</gene>
<dbReference type="EMBL" id="CAJHIA010000036">
    <property type="protein sequence ID" value="CAD6451432.1"/>
    <property type="molecule type" value="Genomic_DNA"/>
</dbReference>
<evidence type="ECO:0000256" key="1">
    <source>
        <dbReference type="SAM" id="MobiDB-lite"/>
    </source>
</evidence>
<dbReference type="OrthoDB" id="10596762at2759"/>
<comment type="caution">
    <text evidence="2">The sequence shown here is derived from an EMBL/GenBank/DDBJ whole genome shotgun (WGS) entry which is preliminary data.</text>
</comment>
<keyword evidence="3" id="KW-1185">Reference proteome</keyword>
<sequence length="208" mass="23052">MTHESGQQTADHKPHCSNIVIHQADNFGRCGICDSTAEPEAADANSELESSCVTAKPETTDAIPEPTALETVSPNPETIEKPKLVFKRQARVGIWAGSLMDSPAEPVPRYQNAGPQYQLGPPGPPSEKSGYRTLYDSIIATNDLERFHLENRLDKKENMEAFVCPASRNSDDGQMELGTRQFFDLEKRQPNVVVRQGWAGKNRETTRN</sequence>